<protein>
    <submittedName>
        <fullName evidence="1">Uncharacterized protein</fullName>
    </submittedName>
</protein>
<dbReference type="GO" id="GO:0030705">
    <property type="term" value="P:cytoskeleton-dependent intracellular transport"/>
    <property type="evidence" value="ECO:0007669"/>
    <property type="project" value="TreeGrafter"/>
</dbReference>
<dbReference type="GO" id="GO:0005737">
    <property type="term" value="C:cytoplasm"/>
    <property type="evidence" value="ECO:0007669"/>
    <property type="project" value="TreeGrafter"/>
</dbReference>
<accession>A0A3P9BRC1</accession>
<dbReference type="GO" id="GO:0005813">
    <property type="term" value="C:centrosome"/>
    <property type="evidence" value="ECO:0007669"/>
    <property type="project" value="TreeGrafter"/>
</dbReference>
<dbReference type="AlphaFoldDB" id="A0A3P9BRC1"/>
<dbReference type="PANTHER" id="PTHR18947">
    <property type="entry name" value="HOOK PROTEINS"/>
    <property type="match status" value="1"/>
</dbReference>
<sequence>MESGVFLPCLDQFMLSPLVTWVRTFVPNDGGMHLDFSELLDGVFLNDIMTQINPSASSQGAKKMSKDPSQRIQNLNFLVQQIKTFYLDNLRQLIMTPLPNVLLLGRTPYCGMLFKTIIHSQYAP</sequence>
<dbReference type="GO" id="GO:0031122">
    <property type="term" value="P:cytoplasmic microtubule organization"/>
    <property type="evidence" value="ECO:0007669"/>
    <property type="project" value="TreeGrafter"/>
</dbReference>
<dbReference type="GO" id="GO:0008017">
    <property type="term" value="F:microtubule binding"/>
    <property type="evidence" value="ECO:0007669"/>
    <property type="project" value="TreeGrafter"/>
</dbReference>
<dbReference type="InterPro" id="IPR036872">
    <property type="entry name" value="CH_dom_sf"/>
</dbReference>
<organism evidence="1 2">
    <name type="scientific">Maylandia zebra</name>
    <name type="common">zebra mbuna</name>
    <dbReference type="NCBI Taxonomy" id="106582"/>
    <lineage>
        <taxon>Eukaryota</taxon>
        <taxon>Metazoa</taxon>
        <taxon>Chordata</taxon>
        <taxon>Craniata</taxon>
        <taxon>Vertebrata</taxon>
        <taxon>Euteleostomi</taxon>
        <taxon>Actinopterygii</taxon>
        <taxon>Neopterygii</taxon>
        <taxon>Teleostei</taxon>
        <taxon>Neoteleostei</taxon>
        <taxon>Acanthomorphata</taxon>
        <taxon>Ovalentaria</taxon>
        <taxon>Cichlomorphae</taxon>
        <taxon>Cichliformes</taxon>
        <taxon>Cichlidae</taxon>
        <taxon>African cichlids</taxon>
        <taxon>Pseudocrenilabrinae</taxon>
        <taxon>Haplochromini</taxon>
        <taxon>Maylandia</taxon>
        <taxon>Maylandia zebra complex</taxon>
    </lineage>
</organism>
<proteinExistence type="predicted"/>
<evidence type="ECO:0000313" key="1">
    <source>
        <dbReference type="Ensembl" id="ENSMZEP00005012176.1"/>
    </source>
</evidence>
<dbReference type="PANTHER" id="PTHR18947:SF30">
    <property type="entry name" value="GIRDIN"/>
    <property type="match status" value="1"/>
</dbReference>
<reference evidence="1" key="2">
    <citation type="submission" date="2025-08" db="UniProtKB">
        <authorList>
            <consortium name="Ensembl"/>
        </authorList>
    </citation>
    <scope>IDENTIFICATION</scope>
</reference>
<dbReference type="Proteomes" id="UP000265160">
    <property type="component" value="LG6"/>
</dbReference>
<reference evidence="1" key="3">
    <citation type="submission" date="2025-09" db="UniProtKB">
        <authorList>
            <consortium name="Ensembl"/>
        </authorList>
    </citation>
    <scope>IDENTIFICATION</scope>
</reference>
<dbReference type="Ensembl" id="ENSMZET00005012604.1">
    <property type="protein sequence ID" value="ENSMZEP00005012176.1"/>
    <property type="gene ID" value="ENSMZEG00005009150.1"/>
</dbReference>
<dbReference type="Gene3D" id="1.10.418.10">
    <property type="entry name" value="Calponin-like domain"/>
    <property type="match status" value="1"/>
</dbReference>
<dbReference type="GeneTree" id="ENSGT00940000155559"/>
<dbReference type="GO" id="GO:0051959">
    <property type="term" value="F:dynein light intermediate chain binding"/>
    <property type="evidence" value="ECO:0007669"/>
    <property type="project" value="TreeGrafter"/>
</dbReference>
<reference evidence="1 2" key="1">
    <citation type="journal article" date="2014" name="Nature">
        <title>The genomic substrate for adaptive radiation in African cichlid fish.</title>
        <authorList>
            <person name="Brawand D."/>
            <person name="Wagner C.E."/>
            <person name="Li Y.I."/>
            <person name="Malinsky M."/>
            <person name="Keller I."/>
            <person name="Fan S."/>
            <person name="Simakov O."/>
            <person name="Ng A.Y."/>
            <person name="Lim Z.W."/>
            <person name="Bezault E."/>
            <person name="Turner-Maier J."/>
            <person name="Johnson J."/>
            <person name="Alcazar R."/>
            <person name="Noh H.J."/>
            <person name="Russell P."/>
            <person name="Aken B."/>
            <person name="Alfoldi J."/>
            <person name="Amemiya C."/>
            <person name="Azzouzi N."/>
            <person name="Baroiller J.F."/>
            <person name="Barloy-Hubler F."/>
            <person name="Berlin A."/>
            <person name="Bloomquist R."/>
            <person name="Carleton K.L."/>
            <person name="Conte M.A."/>
            <person name="D'Cotta H."/>
            <person name="Eshel O."/>
            <person name="Gaffney L."/>
            <person name="Galibert F."/>
            <person name="Gante H.F."/>
            <person name="Gnerre S."/>
            <person name="Greuter L."/>
            <person name="Guyon R."/>
            <person name="Haddad N.S."/>
            <person name="Haerty W."/>
            <person name="Harris R.M."/>
            <person name="Hofmann H.A."/>
            <person name="Hourlier T."/>
            <person name="Hulata G."/>
            <person name="Jaffe D.B."/>
            <person name="Lara M."/>
            <person name="Lee A.P."/>
            <person name="MacCallum I."/>
            <person name="Mwaiko S."/>
            <person name="Nikaido M."/>
            <person name="Nishihara H."/>
            <person name="Ozouf-Costaz C."/>
            <person name="Penman D.J."/>
            <person name="Przybylski D."/>
            <person name="Rakotomanga M."/>
            <person name="Renn S.C.P."/>
            <person name="Ribeiro F.J."/>
            <person name="Ron M."/>
            <person name="Salzburger W."/>
            <person name="Sanchez-Pulido L."/>
            <person name="Santos M.E."/>
            <person name="Searle S."/>
            <person name="Sharpe T."/>
            <person name="Swofford R."/>
            <person name="Tan F.J."/>
            <person name="Williams L."/>
            <person name="Young S."/>
            <person name="Yin S."/>
            <person name="Okada N."/>
            <person name="Kocher T.D."/>
            <person name="Miska E.A."/>
            <person name="Lander E.S."/>
            <person name="Venkatesh B."/>
            <person name="Fernald R.D."/>
            <person name="Meyer A."/>
            <person name="Ponting C.P."/>
            <person name="Streelman J.T."/>
            <person name="Lindblad-Toh K."/>
            <person name="Seehausen O."/>
            <person name="Di Palma F."/>
        </authorList>
    </citation>
    <scope>NUCLEOTIDE SEQUENCE</scope>
</reference>
<keyword evidence="2" id="KW-1185">Reference proteome</keyword>
<name>A0A3P9BRC1_9CICH</name>
<evidence type="ECO:0000313" key="2">
    <source>
        <dbReference type="Proteomes" id="UP000265160"/>
    </source>
</evidence>
<dbReference type="SUPFAM" id="SSF116907">
    <property type="entry name" value="Hook domain"/>
    <property type="match status" value="1"/>
</dbReference>